<dbReference type="InterPro" id="IPR025579">
    <property type="entry name" value="DUF4357"/>
</dbReference>
<name>A0A842I4K3_9RHOB</name>
<proteinExistence type="predicted"/>
<evidence type="ECO:0000313" key="3">
    <source>
        <dbReference type="Proteomes" id="UP000555411"/>
    </source>
</evidence>
<feature type="domain" description="DUF4357" evidence="1">
    <location>
        <begin position="233"/>
        <end position="279"/>
    </location>
</feature>
<keyword evidence="3" id="KW-1185">Reference proteome</keyword>
<organism evidence="2 3">
    <name type="scientific">Paragemmobacter straminiformis</name>
    <dbReference type="NCBI Taxonomy" id="2045119"/>
    <lineage>
        <taxon>Bacteria</taxon>
        <taxon>Pseudomonadati</taxon>
        <taxon>Pseudomonadota</taxon>
        <taxon>Alphaproteobacteria</taxon>
        <taxon>Rhodobacterales</taxon>
        <taxon>Paracoccaceae</taxon>
        <taxon>Paragemmobacter</taxon>
    </lineage>
</organism>
<dbReference type="Proteomes" id="UP000555411">
    <property type="component" value="Unassembled WGS sequence"/>
</dbReference>
<comment type="caution">
    <text evidence="2">The sequence shown here is derived from an EMBL/GenBank/DDBJ whole genome shotgun (WGS) entry which is preliminary data.</text>
</comment>
<gene>
    <name evidence="2" type="ORF">H7F16_03170</name>
</gene>
<evidence type="ECO:0000259" key="1">
    <source>
        <dbReference type="Pfam" id="PF14267"/>
    </source>
</evidence>
<sequence length="306" mass="33368">MTQTLGKSLELFFIDGRPDGILTAEVFNWTGHVLMTPRTRIADALKRDEAAHTGVYLLLGERDGEPLAYVGESDNIRKRITQHDVQKDWWETAVLVTTSANNLNKAHVRYLEARLVAKAKEVGRVPLDNGTAPAAMGLTESARANMEAFLDYLWMVLPALRIDMFLQHAKPKGAASVAATVASGPVFELVNKKHGLHARASLIDGEFVVLEGSTARLTWASAAQNQHSYAHMRDDLEKAGILSPQGPVCVFTASYAFSSPSAAAAIVNGRPANGRIEWHVPGTQQTYHAWEAANLAAQVPSDEDFE</sequence>
<dbReference type="AlphaFoldDB" id="A0A842I4K3"/>
<dbReference type="InterPro" id="IPR029056">
    <property type="entry name" value="Ribokinase-like"/>
</dbReference>
<evidence type="ECO:0000313" key="2">
    <source>
        <dbReference type="EMBL" id="MBC2834491.1"/>
    </source>
</evidence>
<dbReference type="Pfam" id="PF14267">
    <property type="entry name" value="DUF4357"/>
    <property type="match status" value="1"/>
</dbReference>
<dbReference type="EMBL" id="JACLQD010000001">
    <property type="protein sequence ID" value="MBC2834491.1"/>
    <property type="molecule type" value="Genomic_DNA"/>
</dbReference>
<dbReference type="Gene3D" id="3.40.1190.20">
    <property type="match status" value="1"/>
</dbReference>
<accession>A0A842I4K3</accession>
<dbReference type="CDD" id="cd10447">
    <property type="entry name" value="GIY-YIG_unchar_2"/>
    <property type="match status" value="1"/>
</dbReference>
<dbReference type="GO" id="GO:0003824">
    <property type="term" value="F:catalytic activity"/>
    <property type="evidence" value="ECO:0007669"/>
    <property type="project" value="UniProtKB-ARBA"/>
</dbReference>
<reference evidence="2 3" key="1">
    <citation type="journal article" date="2017" name="Int. J. Syst. Evol. Microbiol.">
        <title>Gemmobacter straminiformis sp. nov., isolated from an artificial fountain.</title>
        <authorList>
            <person name="Kang J.Y."/>
            <person name="Kim M.J."/>
            <person name="Chun J."/>
            <person name="Son K.P."/>
            <person name="Jahng K.Y."/>
        </authorList>
    </citation>
    <scope>NUCLEOTIDE SEQUENCE [LARGE SCALE GENOMIC DNA]</scope>
    <source>
        <strain evidence="2 3">CAM-8</strain>
    </source>
</reference>
<protein>
    <submittedName>
        <fullName evidence="2">GIY-YIG nuclease family protein</fullName>
    </submittedName>
</protein>